<reference evidence="1 2" key="1">
    <citation type="submission" date="2018-06" db="EMBL/GenBank/DDBJ databases">
        <authorList>
            <consortium name="Pathogen Informatics"/>
            <person name="Doyle S."/>
        </authorList>
    </citation>
    <scope>NUCLEOTIDE SEQUENCE [LARGE SCALE GENOMIC DNA]</scope>
    <source>
        <strain evidence="1 2">NCTC10392</strain>
    </source>
</reference>
<gene>
    <name evidence="1" type="ORF">NCTC10392_02495</name>
</gene>
<evidence type="ECO:0008006" key="3">
    <source>
        <dbReference type="Google" id="ProtNLM"/>
    </source>
</evidence>
<evidence type="ECO:0000313" key="2">
    <source>
        <dbReference type="Proteomes" id="UP000255125"/>
    </source>
</evidence>
<accession>A0A379IE52</accession>
<organism evidence="1 2">
    <name type="scientific">Pseudomonas fluorescens</name>
    <dbReference type="NCBI Taxonomy" id="294"/>
    <lineage>
        <taxon>Bacteria</taxon>
        <taxon>Pseudomonadati</taxon>
        <taxon>Pseudomonadota</taxon>
        <taxon>Gammaproteobacteria</taxon>
        <taxon>Pseudomonadales</taxon>
        <taxon>Pseudomonadaceae</taxon>
        <taxon>Pseudomonas</taxon>
    </lineage>
</organism>
<evidence type="ECO:0000313" key="1">
    <source>
        <dbReference type="EMBL" id="SUD30573.1"/>
    </source>
</evidence>
<dbReference type="KEGG" id="pfn:HZ99_01760"/>
<sequence length="124" mass="13321">MDATSSDGAQPVTDPDVALRAILGALQPLVDNGRLDNLVDLLSIAADLVDLLDGAMVEKLARLFEQTASVSWDLGNAMRMAKSQTLALEQPESLYGLLILLREPGTRRGVGLILRTLNVIGRQL</sequence>
<dbReference type="EMBL" id="UGUS01000002">
    <property type="protein sequence ID" value="SUD30573.1"/>
    <property type="molecule type" value="Genomic_DNA"/>
</dbReference>
<protein>
    <recommendedName>
        <fullName evidence="3">DUF1641 domain-containing protein</fullName>
    </recommendedName>
</protein>
<dbReference type="AlphaFoldDB" id="A0A379IE52"/>
<name>A0A379IE52_PSEFL</name>
<dbReference type="OrthoDB" id="9034370at2"/>
<dbReference type="RefSeq" id="WP_038440874.1">
    <property type="nucleotide sequence ID" value="NZ_CP008896.1"/>
</dbReference>
<proteinExistence type="predicted"/>
<dbReference type="Proteomes" id="UP000255125">
    <property type="component" value="Unassembled WGS sequence"/>
</dbReference>